<evidence type="ECO:0000313" key="2">
    <source>
        <dbReference type="Proteomes" id="UP001060215"/>
    </source>
</evidence>
<keyword evidence="2" id="KW-1185">Reference proteome</keyword>
<dbReference type="EMBL" id="CM045771">
    <property type="protein sequence ID" value="KAI7988091.1"/>
    <property type="molecule type" value="Genomic_DNA"/>
</dbReference>
<sequence>MTNNFYVGAFGKSLTISLQDLFYMTNILVNISLFLS</sequence>
<proteinExistence type="predicted"/>
<comment type="caution">
    <text evidence="1">The sequence shown here is derived from an EMBL/GenBank/DDBJ whole genome shotgun (WGS) entry which is preliminary data.</text>
</comment>
<name>A0ACC0FH57_9ERIC</name>
<evidence type="ECO:0000313" key="1">
    <source>
        <dbReference type="EMBL" id="KAI7988091.1"/>
    </source>
</evidence>
<dbReference type="Proteomes" id="UP001060215">
    <property type="component" value="Chromosome 14"/>
</dbReference>
<gene>
    <name evidence="1" type="ORF">LOK49_LG13G01233</name>
</gene>
<organism evidence="1 2">
    <name type="scientific">Camellia lanceoleosa</name>
    <dbReference type="NCBI Taxonomy" id="1840588"/>
    <lineage>
        <taxon>Eukaryota</taxon>
        <taxon>Viridiplantae</taxon>
        <taxon>Streptophyta</taxon>
        <taxon>Embryophyta</taxon>
        <taxon>Tracheophyta</taxon>
        <taxon>Spermatophyta</taxon>
        <taxon>Magnoliopsida</taxon>
        <taxon>eudicotyledons</taxon>
        <taxon>Gunneridae</taxon>
        <taxon>Pentapetalae</taxon>
        <taxon>asterids</taxon>
        <taxon>Ericales</taxon>
        <taxon>Theaceae</taxon>
        <taxon>Camellia</taxon>
    </lineage>
</organism>
<reference evidence="1 2" key="1">
    <citation type="journal article" date="2022" name="Plant J.">
        <title>Chromosome-level genome of Camellia lanceoleosa provides a valuable resource for understanding genome evolution and self-incompatibility.</title>
        <authorList>
            <person name="Gong W."/>
            <person name="Xiao S."/>
            <person name="Wang L."/>
            <person name="Liao Z."/>
            <person name="Chang Y."/>
            <person name="Mo W."/>
            <person name="Hu G."/>
            <person name="Li W."/>
            <person name="Zhao G."/>
            <person name="Zhu H."/>
            <person name="Hu X."/>
            <person name="Ji K."/>
            <person name="Xiang X."/>
            <person name="Song Q."/>
            <person name="Yuan D."/>
            <person name="Jin S."/>
            <person name="Zhang L."/>
        </authorList>
    </citation>
    <scope>NUCLEOTIDE SEQUENCE [LARGE SCALE GENOMIC DNA]</scope>
    <source>
        <strain evidence="1">SQ_2022a</strain>
    </source>
</reference>
<accession>A0ACC0FH57</accession>
<protein>
    <submittedName>
        <fullName evidence="1">Uncharacterized protein</fullName>
    </submittedName>
</protein>